<dbReference type="Gene3D" id="3.20.20.370">
    <property type="entry name" value="Glycoside hydrolase/deacetylase"/>
    <property type="match status" value="1"/>
</dbReference>
<feature type="domain" description="NodB homology" evidence="8">
    <location>
        <begin position="76"/>
        <end position="302"/>
    </location>
</feature>
<keyword evidence="10" id="KW-1185">Reference proteome</keyword>
<evidence type="ECO:0000256" key="7">
    <source>
        <dbReference type="ARBA" id="ARBA00023316"/>
    </source>
</evidence>
<evidence type="ECO:0000313" key="9">
    <source>
        <dbReference type="EMBL" id="RSH90024.1"/>
    </source>
</evidence>
<keyword evidence="5" id="KW-0325">Glycoprotein</keyword>
<dbReference type="Proteomes" id="UP000279259">
    <property type="component" value="Unassembled WGS sequence"/>
</dbReference>
<evidence type="ECO:0000256" key="1">
    <source>
        <dbReference type="ARBA" id="ARBA00004609"/>
    </source>
</evidence>
<dbReference type="GO" id="GO:0005886">
    <property type="term" value="C:plasma membrane"/>
    <property type="evidence" value="ECO:0007669"/>
    <property type="project" value="UniProtKB-SubCell"/>
</dbReference>
<comment type="subcellular location">
    <subcellularLocation>
        <location evidence="1">Cell membrane</location>
        <topology evidence="1">Lipid-anchor</topology>
        <topology evidence="1">GPI-anchor</topology>
    </subcellularLocation>
</comment>
<evidence type="ECO:0000256" key="5">
    <source>
        <dbReference type="ARBA" id="ARBA00023180"/>
    </source>
</evidence>
<evidence type="ECO:0000256" key="6">
    <source>
        <dbReference type="ARBA" id="ARBA00023288"/>
    </source>
</evidence>
<keyword evidence="7" id="KW-0961">Cell wall biogenesis/degradation</keyword>
<dbReference type="AlphaFoldDB" id="A0A427YGF0"/>
<evidence type="ECO:0000256" key="2">
    <source>
        <dbReference type="ARBA" id="ARBA00022475"/>
    </source>
</evidence>
<dbReference type="PANTHER" id="PTHR43123:SF1">
    <property type="entry name" value="POLYSACCHARIDE DEACETYLASE-RELATED"/>
    <property type="match status" value="1"/>
</dbReference>
<name>A0A427YGF0_9TREE</name>
<sequence length="339" mass="38321">MTVDYSDFTLEREFIGYGYDTPDPKWPNGAKVAVNFIVQYNVGAEMSIDEGDETFELYLAELPTGQAKYGQHVRDDMVENQYEYGPRVGVPRLLELLKRHDIPSTWNIYTQALEKTPYWCKAIVASGAELSLGGKRWLDYMQVKPEDEYKMACESIDKLKELTGATPSGWFVDRRSNASISLYAQAMASKGLPLVYSSDNQSDDIPFWTRSPVGDKGLLMLPMSYDISDAKFLLKAKGPCSPVDYYENLMDTFECLYDEGVAGEPKMMTIVLHPHIIGRAARMQWLEKFVQHIKTFPDVWIARRDDIAKHFASVVPYDADKAFGQTPAVPDVPYVAGKV</sequence>
<keyword evidence="2" id="KW-1003">Cell membrane</keyword>
<evidence type="ECO:0000256" key="4">
    <source>
        <dbReference type="ARBA" id="ARBA00023136"/>
    </source>
</evidence>
<evidence type="ECO:0000259" key="8">
    <source>
        <dbReference type="PROSITE" id="PS51677"/>
    </source>
</evidence>
<organism evidence="9 10">
    <name type="scientific">Saitozyma podzolica</name>
    <dbReference type="NCBI Taxonomy" id="1890683"/>
    <lineage>
        <taxon>Eukaryota</taxon>
        <taxon>Fungi</taxon>
        <taxon>Dikarya</taxon>
        <taxon>Basidiomycota</taxon>
        <taxon>Agaricomycotina</taxon>
        <taxon>Tremellomycetes</taxon>
        <taxon>Tremellales</taxon>
        <taxon>Trimorphomycetaceae</taxon>
        <taxon>Saitozyma</taxon>
    </lineage>
</organism>
<protein>
    <recommendedName>
        <fullName evidence="8">NodB homology domain-containing protein</fullName>
    </recommendedName>
</protein>
<dbReference type="InterPro" id="IPR011330">
    <property type="entry name" value="Glyco_hydro/deAcase_b/a-brl"/>
</dbReference>
<reference evidence="9 10" key="1">
    <citation type="submission" date="2018-11" db="EMBL/GenBank/DDBJ databases">
        <title>Genome sequence of Saitozyma podzolica DSM 27192.</title>
        <authorList>
            <person name="Aliyu H."/>
            <person name="Gorte O."/>
            <person name="Ochsenreither K."/>
        </authorList>
    </citation>
    <scope>NUCLEOTIDE SEQUENCE [LARGE SCALE GENOMIC DNA]</scope>
    <source>
        <strain evidence="9 10">DSM 27192</strain>
    </source>
</reference>
<evidence type="ECO:0000256" key="3">
    <source>
        <dbReference type="ARBA" id="ARBA00022622"/>
    </source>
</evidence>
<gene>
    <name evidence="9" type="ORF">EHS25_001357</name>
</gene>
<evidence type="ECO:0000313" key="10">
    <source>
        <dbReference type="Proteomes" id="UP000279259"/>
    </source>
</evidence>
<comment type="caution">
    <text evidence="9">The sequence shown here is derived from an EMBL/GenBank/DDBJ whole genome shotgun (WGS) entry which is preliminary data.</text>
</comment>
<dbReference type="EMBL" id="RSCD01000011">
    <property type="protein sequence ID" value="RSH90024.1"/>
    <property type="molecule type" value="Genomic_DNA"/>
</dbReference>
<dbReference type="PANTHER" id="PTHR43123">
    <property type="entry name" value="POLYSACCHARIDE DEACETYLASE-RELATED"/>
    <property type="match status" value="1"/>
</dbReference>
<dbReference type="Pfam" id="PF01522">
    <property type="entry name" value="Polysacc_deac_1"/>
    <property type="match status" value="1"/>
</dbReference>
<dbReference type="InterPro" id="IPR002509">
    <property type="entry name" value="NODB_dom"/>
</dbReference>
<proteinExistence type="predicted"/>
<dbReference type="GO" id="GO:0098552">
    <property type="term" value="C:side of membrane"/>
    <property type="evidence" value="ECO:0007669"/>
    <property type="project" value="UniProtKB-KW"/>
</dbReference>
<dbReference type="OrthoDB" id="9970124at2759"/>
<accession>A0A427YGF0</accession>
<dbReference type="STRING" id="1890683.A0A427YGF0"/>
<keyword evidence="3" id="KW-0336">GPI-anchor</keyword>
<dbReference type="PROSITE" id="PS51677">
    <property type="entry name" value="NODB"/>
    <property type="match status" value="1"/>
</dbReference>
<keyword evidence="6" id="KW-0449">Lipoprotein</keyword>
<dbReference type="SUPFAM" id="SSF88713">
    <property type="entry name" value="Glycoside hydrolase/deacetylase"/>
    <property type="match status" value="1"/>
</dbReference>
<dbReference type="GO" id="GO:0016810">
    <property type="term" value="F:hydrolase activity, acting on carbon-nitrogen (but not peptide) bonds"/>
    <property type="evidence" value="ECO:0007669"/>
    <property type="project" value="InterPro"/>
</dbReference>
<dbReference type="GO" id="GO:0005975">
    <property type="term" value="P:carbohydrate metabolic process"/>
    <property type="evidence" value="ECO:0007669"/>
    <property type="project" value="InterPro"/>
</dbReference>
<keyword evidence="4" id="KW-0472">Membrane</keyword>
<dbReference type="GO" id="GO:0071555">
    <property type="term" value="P:cell wall organization"/>
    <property type="evidence" value="ECO:0007669"/>
    <property type="project" value="UniProtKB-KW"/>
</dbReference>